<name>A0A9Q0E957_9TELE</name>
<dbReference type="Proteomes" id="UP001148018">
    <property type="component" value="Unassembled WGS sequence"/>
</dbReference>
<accession>A0A9Q0E957</accession>
<evidence type="ECO:0000313" key="2">
    <source>
        <dbReference type="EMBL" id="KAJ3602138.1"/>
    </source>
</evidence>
<comment type="caution">
    <text evidence="2">The sequence shown here is derived from an EMBL/GenBank/DDBJ whole genome shotgun (WGS) entry which is preliminary data.</text>
</comment>
<gene>
    <name evidence="2" type="ORF">NHX12_029897</name>
</gene>
<evidence type="ECO:0000313" key="3">
    <source>
        <dbReference type="Proteomes" id="UP001148018"/>
    </source>
</evidence>
<feature type="compositionally biased region" description="Basic and acidic residues" evidence="1">
    <location>
        <begin position="1"/>
        <end position="18"/>
    </location>
</feature>
<sequence>MKASPEDKRDVSESEGKRSPAYQTGGPENLIPLSPPATDVLTAASVRRIRGEGGRPCCRAAGPDVFFRPTAALCPISPGTANWGHSTGTIEFELLVLLNNG</sequence>
<dbReference type="AlphaFoldDB" id="A0A9Q0E957"/>
<feature type="region of interest" description="Disordered" evidence="1">
    <location>
        <begin position="1"/>
        <end position="36"/>
    </location>
</feature>
<dbReference type="EMBL" id="JANIIK010000046">
    <property type="protein sequence ID" value="KAJ3602138.1"/>
    <property type="molecule type" value="Genomic_DNA"/>
</dbReference>
<organism evidence="2 3">
    <name type="scientific">Muraenolepis orangiensis</name>
    <name type="common">Patagonian moray cod</name>
    <dbReference type="NCBI Taxonomy" id="630683"/>
    <lineage>
        <taxon>Eukaryota</taxon>
        <taxon>Metazoa</taxon>
        <taxon>Chordata</taxon>
        <taxon>Craniata</taxon>
        <taxon>Vertebrata</taxon>
        <taxon>Euteleostomi</taxon>
        <taxon>Actinopterygii</taxon>
        <taxon>Neopterygii</taxon>
        <taxon>Teleostei</taxon>
        <taxon>Neoteleostei</taxon>
        <taxon>Acanthomorphata</taxon>
        <taxon>Zeiogadaria</taxon>
        <taxon>Gadariae</taxon>
        <taxon>Gadiformes</taxon>
        <taxon>Muraenolepidoidei</taxon>
        <taxon>Muraenolepididae</taxon>
        <taxon>Muraenolepis</taxon>
    </lineage>
</organism>
<keyword evidence="3" id="KW-1185">Reference proteome</keyword>
<proteinExistence type="predicted"/>
<evidence type="ECO:0000256" key="1">
    <source>
        <dbReference type="SAM" id="MobiDB-lite"/>
    </source>
</evidence>
<protein>
    <submittedName>
        <fullName evidence="2">Uncharacterized protein</fullName>
    </submittedName>
</protein>
<reference evidence="2" key="1">
    <citation type="submission" date="2022-07" db="EMBL/GenBank/DDBJ databases">
        <title>Chromosome-level genome of Muraenolepis orangiensis.</title>
        <authorList>
            <person name="Kim J."/>
        </authorList>
    </citation>
    <scope>NUCLEOTIDE SEQUENCE</scope>
    <source>
        <strain evidence="2">KU_S4_2022</strain>
        <tissue evidence="2">Muscle</tissue>
    </source>
</reference>